<comment type="catalytic activity">
    <reaction evidence="8">
        <text>L-methionine + H2O = methanethiol + 2-oxobutanoate + NH4(+)</text>
        <dbReference type="Rhea" id="RHEA:23800"/>
        <dbReference type="ChEBI" id="CHEBI:15377"/>
        <dbReference type="ChEBI" id="CHEBI:16007"/>
        <dbReference type="ChEBI" id="CHEBI:16763"/>
        <dbReference type="ChEBI" id="CHEBI:28938"/>
        <dbReference type="ChEBI" id="CHEBI:57844"/>
        <dbReference type="EC" id="4.4.1.11"/>
    </reaction>
    <physiologicalReaction direction="left-to-right" evidence="8">
        <dbReference type="Rhea" id="RHEA:23801"/>
    </physiologicalReaction>
</comment>
<dbReference type="Gene3D" id="3.40.640.10">
    <property type="entry name" value="Type I PLP-dependent aspartate aminotransferase-like (Major domain)"/>
    <property type="match status" value="1"/>
</dbReference>
<dbReference type="Proteomes" id="UP000545286">
    <property type="component" value="Unassembled WGS sequence"/>
</dbReference>
<dbReference type="GO" id="GO:0018826">
    <property type="term" value="F:methionine gamma-lyase activity"/>
    <property type="evidence" value="ECO:0007669"/>
    <property type="project" value="UniProtKB-EC"/>
</dbReference>
<protein>
    <recommendedName>
        <fullName evidence="5">homocysteine desulfhydrase</fullName>
        <ecNumber evidence="5">4.4.1.2</ecNumber>
    </recommendedName>
    <alternativeName>
        <fullName evidence="6">Homocysteine desulfhydrase</fullName>
    </alternativeName>
</protein>
<dbReference type="PANTHER" id="PTHR43797">
    <property type="entry name" value="HOMOCYSTEINE/CYSTEINE SYNTHASE"/>
    <property type="match status" value="1"/>
</dbReference>
<gene>
    <name evidence="11" type="ORF">FHX72_002464</name>
</gene>
<keyword evidence="12" id="KW-1185">Reference proteome</keyword>
<dbReference type="InterPro" id="IPR015422">
    <property type="entry name" value="PyrdxlP-dep_Trfase_small"/>
</dbReference>
<accession>A0A7W4UQH2</accession>
<name>A0A7W4UQH2_9MICO</name>
<dbReference type="GO" id="GO:0071269">
    <property type="term" value="P:L-homocysteine biosynthetic process"/>
    <property type="evidence" value="ECO:0007669"/>
    <property type="project" value="TreeGrafter"/>
</dbReference>
<comment type="caution">
    <text evidence="11">The sequence shown here is derived from an EMBL/GenBank/DDBJ whole genome shotgun (WGS) entry which is preliminary data.</text>
</comment>
<dbReference type="Pfam" id="PF01053">
    <property type="entry name" value="Cys_Met_Meta_PP"/>
    <property type="match status" value="1"/>
</dbReference>
<dbReference type="GO" id="GO:0047982">
    <property type="term" value="F:homocysteine desulfhydrase activity"/>
    <property type="evidence" value="ECO:0007669"/>
    <property type="project" value="UniProtKB-EC"/>
</dbReference>
<feature type="modified residue" description="N6-(pyridoxal phosphate)lysine" evidence="9">
    <location>
        <position position="213"/>
    </location>
</feature>
<evidence type="ECO:0000256" key="7">
    <source>
        <dbReference type="ARBA" id="ARBA00048780"/>
    </source>
</evidence>
<dbReference type="PANTHER" id="PTHR43797:SF2">
    <property type="entry name" value="HOMOCYSTEINE_CYSTEINE SYNTHASE"/>
    <property type="match status" value="1"/>
</dbReference>
<dbReference type="InterPro" id="IPR006235">
    <property type="entry name" value="OAc-hSer/O-AcSer_sulfhydrylase"/>
</dbReference>
<dbReference type="GO" id="GO:0006535">
    <property type="term" value="P:cysteine biosynthetic process from serine"/>
    <property type="evidence" value="ECO:0007669"/>
    <property type="project" value="TreeGrafter"/>
</dbReference>
<proteinExistence type="inferred from homology"/>
<evidence type="ECO:0000313" key="12">
    <source>
        <dbReference type="Proteomes" id="UP000545286"/>
    </source>
</evidence>
<evidence type="ECO:0000256" key="5">
    <source>
        <dbReference type="ARBA" id="ARBA00047175"/>
    </source>
</evidence>
<dbReference type="GO" id="GO:0019346">
    <property type="term" value="P:transsulfuration"/>
    <property type="evidence" value="ECO:0007669"/>
    <property type="project" value="InterPro"/>
</dbReference>
<dbReference type="GO" id="GO:0005737">
    <property type="term" value="C:cytoplasm"/>
    <property type="evidence" value="ECO:0007669"/>
    <property type="project" value="TreeGrafter"/>
</dbReference>
<dbReference type="GO" id="GO:0003961">
    <property type="term" value="F:O-acetylhomoserine aminocarboxypropyltransferase activity"/>
    <property type="evidence" value="ECO:0007669"/>
    <property type="project" value="TreeGrafter"/>
</dbReference>
<comment type="catalytic activity">
    <reaction evidence="7">
        <text>L-homocysteine + H2O = 2-oxobutanoate + hydrogen sulfide + NH4(+) + H(+)</text>
        <dbReference type="Rhea" id="RHEA:14501"/>
        <dbReference type="ChEBI" id="CHEBI:15377"/>
        <dbReference type="ChEBI" id="CHEBI:15378"/>
        <dbReference type="ChEBI" id="CHEBI:16763"/>
        <dbReference type="ChEBI" id="CHEBI:28938"/>
        <dbReference type="ChEBI" id="CHEBI:29919"/>
        <dbReference type="ChEBI" id="CHEBI:58199"/>
        <dbReference type="EC" id="4.4.1.2"/>
    </reaction>
    <physiologicalReaction direction="left-to-right" evidence="7">
        <dbReference type="Rhea" id="RHEA:14502"/>
    </physiologicalReaction>
</comment>
<keyword evidence="11" id="KW-0456">Lyase</keyword>
<dbReference type="AlphaFoldDB" id="A0A7W4UQH2"/>
<dbReference type="PIRSF" id="PIRSF001434">
    <property type="entry name" value="CGS"/>
    <property type="match status" value="1"/>
</dbReference>
<evidence type="ECO:0000256" key="6">
    <source>
        <dbReference type="ARBA" id="ARBA00047199"/>
    </source>
</evidence>
<dbReference type="FunFam" id="3.40.640.10:FF:000046">
    <property type="entry name" value="Cystathionine gamma-lyase"/>
    <property type="match status" value="1"/>
</dbReference>
<comment type="cofactor">
    <cofactor evidence="1 10">
        <name>pyridoxal 5'-phosphate</name>
        <dbReference type="ChEBI" id="CHEBI:597326"/>
    </cofactor>
</comment>
<evidence type="ECO:0000256" key="4">
    <source>
        <dbReference type="ARBA" id="ARBA00022898"/>
    </source>
</evidence>
<evidence type="ECO:0000256" key="9">
    <source>
        <dbReference type="PIRSR" id="PIRSR001434-2"/>
    </source>
</evidence>
<dbReference type="EC" id="4.4.1.2" evidence="5"/>
<dbReference type="Gene3D" id="3.90.1150.10">
    <property type="entry name" value="Aspartate Aminotransferase, domain 1"/>
    <property type="match status" value="1"/>
</dbReference>
<evidence type="ECO:0000256" key="1">
    <source>
        <dbReference type="ARBA" id="ARBA00001933"/>
    </source>
</evidence>
<sequence length="433" mass="46798">MAIEERNEQTFATRQIHAGAVVDSDVGARVTPIYQSAGYVFPSYDEAEARFSGESVGRAYSRGDNPTNVVAGKRIANLEGGRNGLVVSSGQAAIAMTLFSLAASGDHVLSTASLYGGTRQLFDGSLTRQGLNFEFLGADATEEEWLARVRPETRAVYTESVPNPKNDVVDLELLGRVAARAGVPLIVDNTVATPYLCRPIEWGADIVIHSTSKWLSGHGSVIGGVIIDAGKFDWAANSERFPHFTKGSFEGAPSFIERYGADTFMSYVKSVTVLDYGPTVPPTSTFLLLHGIETLSLRMERHVENAQRVAEWLEARPEVASVDYSGLPSNAYYELAQKYLPDGAGSVVSFDLPGGPDAARKFVEALELVSHMTHIGDVRTLALHMESTIFKRSTQEQRDEAGVTPGLIRLSIGIEGIDDILADLERGLEATKA</sequence>
<dbReference type="CDD" id="cd00614">
    <property type="entry name" value="CGS_like"/>
    <property type="match status" value="1"/>
</dbReference>
<reference evidence="11 12" key="1">
    <citation type="submission" date="2020-08" db="EMBL/GenBank/DDBJ databases">
        <title>Sequencing the genomes of 1000 actinobacteria strains.</title>
        <authorList>
            <person name="Klenk H.-P."/>
        </authorList>
    </citation>
    <scope>NUCLEOTIDE SEQUENCE [LARGE SCALE GENOMIC DNA]</scope>
    <source>
        <strain evidence="11 12">DSM 20419</strain>
    </source>
</reference>
<comment type="similarity">
    <text evidence="2 10">Belongs to the trans-sulfuration enzymes family.</text>
</comment>
<keyword evidence="3 11" id="KW-0808">Transferase</keyword>
<dbReference type="SUPFAM" id="SSF53383">
    <property type="entry name" value="PLP-dependent transferases"/>
    <property type="match status" value="1"/>
</dbReference>
<dbReference type="GO" id="GO:0030170">
    <property type="term" value="F:pyridoxal phosphate binding"/>
    <property type="evidence" value="ECO:0007669"/>
    <property type="project" value="InterPro"/>
</dbReference>
<evidence type="ECO:0000256" key="3">
    <source>
        <dbReference type="ARBA" id="ARBA00022679"/>
    </source>
</evidence>
<evidence type="ECO:0000256" key="2">
    <source>
        <dbReference type="ARBA" id="ARBA00009077"/>
    </source>
</evidence>
<dbReference type="NCBIfam" id="TIGR01326">
    <property type="entry name" value="OAH_OAS_sulfhy"/>
    <property type="match status" value="1"/>
</dbReference>
<keyword evidence="4 9" id="KW-0663">Pyridoxal phosphate</keyword>
<evidence type="ECO:0000256" key="10">
    <source>
        <dbReference type="RuleBase" id="RU362118"/>
    </source>
</evidence>
<evidence type="ECO:0000313" key="11">
    <source>
        <dbReference type="EMBL" id="MBB2958319.1"/>
    </source>
</evidence>
<dbReference type="InterPro" id="IPR015424">
    <property type="entry name" value="PyrdxlP-dep_Trfase"/>
</dbReference>
<evidence type="ECO:0000256" key="8">
    <source>
        <dbReference type="ARBA" id="ARBA00052699"/>
    </source>
</evidence>
<dbReference type="RefSeq" id="WP_338110120.1">
    <property type="nucleotide sequence ID" value="NZ_JACHWJ010000003.1"/>
</dbReference>
<organism evidence="11 12">
    <name type="scientific">Pseudoclavibacter helvolus</name>
    <dbReference type="NCBI Taxonomy" id="255205"/>
    <lineage>
        <taxon>Bacteria</taxon>
        <taxon>Bacillati</taxon>
        <taxon>Actinomycetota</taxon>
        <taxon>Actinomycetes</taxon>
        <taxon>Micrococcales</taxon>
        <taxon>Microbacteriaceae</taxon>
        <taxon>Pseudoclavibacter</taxon>
    </lineage>
</organism>
<dbReference type="InterPro" id="IPR000277">
    <property type="entry name" value="Cys/Met-Metab_PyrdxlP-dep_enz"/>
</dbReference>
<dbReference type="GO" id="GO:0004124">
    <property type="term" value="F:cysteine synthase activity"/>
    <property type="evidence" value="ECO:0007669"/>
    <property type="project" value="TreeGrafter"/>
</dbReference>
<dbReference type="InterPro" id="IPR015421">
    <property type="entry name" value="PyrdxlP-dep_Trfase_major"/>
</dbReference>
<dbReference type="EMBL" id="JACHWJ010000003">
    <property type="protein sequence ID" value="MBB2958319.1"/>
    <property type="molecule type" value="Genomic_DNA"/>
</dbReference>